<evidence type="ECO:0000256" key="1">
    <source>
        <dbReference type="SAM" id="MobiDB-lite"/>
    </source>
</evidence>
<gene>
    <name evidence="2" type="ORF">PoB_002213400</name>
</gene>
<feature type="region of interest" description="Disordered" evidence="1">
    <location>
        <begin position="26"/>
        <end position="81"/>
    </location>
</feature>
<keyword evidence="3" id="KW-1185">Reference proteome</keyword>
<feature type="compositionally biased region" description="Low complexity" evidence="1">
    <location>
        <begin position="38"/>
        <end position="81"/>
    </location>
</feature>
<dbReference type="GO" id="GO:0005730">
    <property type="term" value="C:nucleolus"/>
    <property type="evidence" value="ECO:0007669"/>
    <property type="project" value="TreeGrafter"/>
</dbReference>
<reference evidence="2 3" key="1">
    <citation type="journal article" date="2021" name="Elife">
        <title>Chloroplast acquisition without the gene transfer in kleptoplastic sea slugs, Plakobranchus ocellatus.</title>
        <authorList>
            <person name="Maeda T."/>
            <person name="Takahashi S."/>
            <person name="Yoshida T."/>
            <person name="Shimamura S."/>
            <person name="Takaki Y."/>
            <person name="Nagai Y."/>
            <person name="Toyoda A."/>
            <person name="Suzuki Y."/>
            <person name="Arimoto A."/>
            <person name="Ishii H."/>
            <person name="Satoh N."/>
            <person name="Nishiyama T."/>
            <person name="Hasebe M."/>
            <person name="Maruyama T."/>
            <person name="Minagawa J."/>
            <person name="Obokata J."/>
            <person name="Shigenobu S."/>
        </authorList>
    </citation>
    <scope>NUCLEOTIDE SEQUENCE [LARGE SCALE GENOMIC DNA]</scope>
</reference>
<feature type="compositionally biased region" description="Acidic residues" evidence="1">
    <location>
        <begin position="26"/>
        <end position="37"/>
    </location>
</feature>
<dbReference type="GO" id="GO:0005654">
    <property type="term" value="C:nucleoplasm"/>
    <property type="evidence" value="ECO:0007669"/>
    <property type="project" value="TreeGrafter"/>
</dbReference>
<accession>A0AAV3ZML4</accession>
<dbReference type="PANTHER" id="PTHR16148:SF14">
    <property type="entry name" value="MYND-TYPE DOMAIN-CONTAINING PROTEIN"/>
    <property type="match status" value="1"/>
</dbReference>
<dbReference type="AlphaFoldDB" id="A0AAV3ZML4"/>
<dbReference type="Proteomes" id="UP000735302">
    <property type="component" value="Unassembled WGS sequence"/>
</dbReference>
<dbReference type="PANTHER" id="PTHR16148">
    <property type="entry name" value="NF-KAPPA-B-REPRESSING FACTOR-RELATED"/>
    <property type="match status" value="1"/>
</dbReference>
<name>A0AAV3ZML4_9GAST</name>
<evidence type="ECO:0000313" key="2">
    <source>
        <dbReference type="EMBL" id="GFN95628.1"/>
    </source>
</evidence>
<comment type="caution">
    <text evidence="2">The sequence shown here is derived from an EMBL/GenBank/DDBJ whole genome shotgun (WGS) entry which is preliminary data.</text>
</comment>
<dbReference type="EMBL" id="BLXT01002522">
    <property type="protein sequence ID" value="GFN95628.1"/>
    <property type="molecule type" value="Genomic_DNA"/>
</dbReference>
<proteinExistence type="predicted"/>
<evidence type="ECO:0000313" key="3">
    <source>
        <dbReference type="Proteomes" id="UP000735302"/>
    </source>
</evidence>
<organism evidence="2 3">
    <name type="scientific">Plakobranchus ocellatus</name>
    <dbReference type="NCBI Taxonomy" id="259542"/>
    <lineage>
        <taxon>Eukaryota</taxon>
        <taxon>Metazoa</taxon>
        <taxon>Spiralia</taxon>
        <taxon>Lophotrochozoa</taxon>
        <taxon>Mollusca</taxon>
        <taxon>Gastropoda</taxon>
        <taxon>Heterobranchia</taxon>
        <taxon>Euthyneura</taxon>
        <taxon>Panpulmonata</taxon>
        <taxon>Sacoglossa</taxon>
        <taxon>Placobranchoidea</taxon>
        <taxon>Plakobranchidae</taxon>
        <taxon>Plakobranchus</taxon>
    </lineage>
</organism>
<sequence>MQHYKVFCHCFPRRLYFRVGDGGGGGDDDDNDNDDDNNSSNSSSNKNNNNNNNNNNNDNNDNDNNNNNNANNNNNDNNNNNINIKLVRSYRSEALGERTMQCMPANFSPYMHSKSADSKPNARSICFFTGPVFWSLFGSTLCTANLKDKALQISDLAHYQLPTQLPQNFKETHRCKIALVAFEHKSSENATSHCATLFISSSPPLVPVPAAEGSRPSPE</sequence>
<protein>
    <submittedName>
        <fullName evidence="2">Uncharacterized protein</fullName>
    </submittedName>
</protein>